<dbReference type="InterPro" id="IPR043148">
    <property type="entry name" value="TagF_C"/>
</dbReference>
<comment type="caution">
    <text evidence="8">The sequence shown here is derived from an EMBL/GenBank/DDBJ whole genome shotgun (WGS) entry which is preliminary data.</text>
</comment>
<keyword evidence="6" id="KW-0472">Membrane</keyword>
<dbReference type="InterPro" id="IPR051612">
    <property type="entry name" value="Teichoic_Acid_Biosynth"/>
</dbReference>
<keyword evidence="5" id="KW-0777">Teichoic acid biosynthesis</keyword>
<dbReference type="PANTHER" id="PTHR37316:SF3">
    <property type="entry name" value="TEICHOIC ACID GLYCEROL-PHOSPHATE TRANSFERASE"/>
    <property type="match status" value="1"/>
</dbReference>
<evidence type="ECO:0000256" key="3">
    <source>
        <dbReference type="ARBA" id="ARBA00022475"/>
    </source>
</evidence>
<feature type="domain" description="Glycosyltransferase 2-like" evidence="7">
    <location>
        <begin position="5"/>
        <end position="147"/>
    </location>
</feature>
<evidence type="ECO:0000256" key="6">
    <source>
        <dbReference type="ARBA" id="ARBA00023136"/>
    </source>
</evidence>
<dbReference type="Proteomes" id="UP001180724">
    <property type="component" value="Unassembled WGS sequence"/>
</dbReference>
<evidence type="ECO:0000313" key="9">
    <source>
        <dbReference type="Proteomes" id="UP001180724"/>
    </source>
</evidence>
<dbReference type="Pfam" id="PF04464">
    <property type="entry name" value="Glyphos_transf"/>
    <property type="match status" value="1"/>
</dbReference>
<dbReference type="RefSeq" id="WP_311574229.1">
    <property type="nucleotide sequence ID" value="NZ_JAVRFH010000019.1"/>
</dbReference>
<dbReference type="SUPFAM" id="SSF53448">
    <property type="entry name" value="Nucleotide-diphospho-sugar transferases"/>
    <property type="match status" value="1"/>
</dbReference>
<keyword evidence="4" id="KW-0808">Transferase</keyword>
<evidence type="ECO:0000256" key="1">
    <source>
        <dbReference type="ARBA" id="ARBA00004202"/>
    </source>
</evidence>
<dbReference type="PANTHER" id="PTHR37316">
    <property type="entry name" value="TEICHOIC ACID GLYCEROL-PHOSPHATE PRIMASE"/>
    <property type="match status" value="1"/>
</dbReference>
<dbReference type="InterPro" id="IPR029044">
    <property type="entry name" value="Nucleotide-diphossugar_trans"/>
</dbReference>
<gene>
    <name evidence="8" type="ORF">RM812_19680</name>
</gene>
<dbReference type="Gene3D" id="3.40.50.11820">
    <property type="match status" value="1"/>
</dbReference>
<keyword evidence="3" id="KW-1003">Cell membrane</keyword>
<dbReference type="EMBL" id="JAVRFH010000019">
    <property type="protein sequence ID" value="MDT0612412.1"/>
    <property type="molecule type" value="Genomic_DNA"/>
</dbReference>
<comment type="similarity">
    <text evidence="2">Belongs to the CDP-glycerol glycerophosphotransferase family.</text>
</comment>
<evidence type="ECO:0000256" key="5">
    <source>
        <dbReference type="ARBA" id="ARBA00022944"/>
    </source>
</evidence>
<evidence type="ECO:0000256" key="2">
    <source>
        <dbReference type="ARBA" id="ARBA00010488"/>
    </source>
</evidence>
<organism evidence="8 9">
    <name type="scientific">Streptomyces lancefieldiae</name>
    <dbReference type="NCBI Taxonomy" id="3075520"/>
    <lineage>
        <taxon>Bacteria</taxon>
        <taxon>Bacillati</taxon>
        <taxon>Actinomycetota</taxon>
        <taxon>Actinomycetes</taxon>
        <taxon>Kitasatosporales</taxon>
        <taxon>Streptomycetaceae</taxon>
        <taxon>Streptomyces</taxon>
    </lineage>
</organism>
<dbReference type="Gene3D" id="3.90.550.10">
    <property type="entry name" value="Spore Coat Polysaccharide Biosynthesis Protein SpsA, Chain A"/>
    <property type="match status" value="1"/>
</dbReference>
<sequence length="949" mass="108910">MPDISVVVIVYNDAERLPTAVQSVLDQTLRNVEVVIVDDCSSDGSFRVAQELQAAHPDRVRAFQLPENSGAGGEPRNLGIQQANGRYVMFLDSDDVLERNACRNMLEAADETGSDMVSGLCVRLHKDTRNERRNEWYPWLYNTTRTVSSVTELPDLLVWDTLSTNKCYRRDFLIDHDLRFPKGMFYEDLMFIAEAYLAAEKITLIPNQVYFWHVHERAENKSVTNSRHDMTNFVHRLEIHRRIDALLAEHGLTDMKLAKDVKFLKHDLVLHLRDLPFRDDAYRREFAALSQEYLATLSPEAFANVPPIQAICAYLLQQGDWERLIPAVDTLTHRGKISSPLAERDGRIYWCAEHLDDERGRAVLDVTDLGYHEKPLDKMFLRNQLSDFAVTDHTVRMAGDITNPLGVIPADTELKGELLFSARRRSLQSFSFPVRALRHDGESVHWEAEADLTDGLRPLGIVDVVWDVRLNLDVNGTRTTTRLTVGDTDLSQRNLPVRPRLTRIVADHLKPHVSAKGHLAFQLVTESRTGQRAQAFIDRGVRGRPGALAKSSYRRAESLRKTLTSGDTKLRFYHEVFSRLPIKKRTVVFESHLGRQYSDSPRAIYEEMRRRGLKFEAIWSYTDTPKDFPKDATLVRRWSLPYLKALAQAEFWVDNQGFPLKLTKRPETTYIQTWHGSALKRMGFDLAELKRMSRAQQQAQQDALDRFDRFLVRSEHDVRTLAKAFRLQEKTLLRVGYPRNDSLVRTRRQELAEGRDGAGSLAAELGIAADKTVLLYAPTFRRTGGRYNRFELPFDVERFAEEFGDRYVLLVRAHYLNHVVLPPTVRGRVINVSGHHDITPILELADALITDYSSVMFDYALLDRPMLFFAYDYDEYAHESRGTYFDLHESAPGPVFSTEEELYAAVKSLDTQALDYASARERFVARFGEYDQGNAAQSIVDQFFAEWSR</sequence>
<name>A0ABU3AQE5_9ACTN</name>
<keyword evidence="9" id="KW-1185">Reference proteome</keyword>
<comment type="subcellular location">
    <subcellularLocation>
        <location evidence="1">Cell membrane</location>
        <topology evidence="1">Peripheral membrane protein</topology>
    </subcellularLocation>
</comment>
<evidence type="ECO:0000259" key="7">
    <source>
        <dbReference type="Pfam" id="PF00535"/>
    </source>
</evidence>
<proteinExistence type="inferred from homology"/>
<reference evidence="8" key="1">
    <citation type="submission" date="2024-05" db="EMBL/GenBank/DDBJ databases">
        <title>30 novel species of actinomycetes from the DSMZ collection.</title>
        <authorList>
            <person name="Nouioui I."/>
        </authorList>
    </citation>
    <scope>NUCLEOTIDE SEQUENCE</scope>
    <source>
        <strain evidence="8">DSM 40712</strain>
    </source>
</reference>
<dbReference type="Gene3D" id="3.40.50.12580">
    <property type="match status" value="1"/>
</dbReference>
<dbReference type="Pfam" id="PF00535">
    <property type="entry name" value="Glycos_transf_2"/>
    <property type="match status" value="1"/>
</dbReference>
<dbReference type="SUPFAM" id="SSF53756">
    <property type="entry name" value="UDP-Glycosyltransferase/glycogen phosphorylase"/>
    <property type="match status" value="1"/>
</dbReference>
<evidence type="ECO:0000313" key="8">
    <source>
        <dbReference type="EMBL" id="MDT0612412.1"/>
    </source>
</evidence>
<accession>A0ABU3AQE5</accession>
<dbReference type="InterPro" id="IPR001173">
    <property type="entry name" value="Glyco_trans_2-like"/>
</dbReference>
<evidence type="ECO:0000256" key="4">
    <source>
        <dbReference type="ARBA" id="ARBA00022679"/>
    </source>
</evidence>
<protein>
    <submittedName>
        <fullName evidence="8">CDP-glycerol:glycerophosphate glycerophosphotransferase</fullName>
    </submittedName>
</protein>
<dbReference type="CDD" id="cd00761">
    <property type="entry name" value="Glyco_tranf_GTA_type"/>
    <property type="match status" value="1"/>
</dbReference>
<dbReference type="InterPro" id="IPR043149">
    <property type="entry name" value="TagF_N"/>
</dbReference>
<dbReference type="InterPro" id="IPR007554">
    <property type="entry name" value="Glycerophosphate_synth"/>
</dbReference>